<evidence type="ECO:0000313" key="2">
    <source>
        <dbReference type="Proteomes" id="UP000320481"/>
    </source>
</evidence>
<dbReference type="EMBL" id="VOGW01000191">
    <property type="protein sequence ID" value="TWV31649.1"/>
    <property type="molecule type" value="Genomic_DNA"/>
</dbReference>
<protein>
    <submittedName>
        <fullName evidence="1">Uncharacterized protein</fullName>
    </submittedName>
</protein>
<keyword evidence="2" id="KW-1185">Reference proteome</keyword>
<sequence length="78" mass="8514">MSATMAIRMRASERPGLLWALALRPFLGAATFSYSLSSRSASGRRSAAMTWCRAPRTGNRRARWCAGRDYAASRTTGA</sequence>
<dbReference type="AlphaFoldDB" id="A0A5C6IQW1"/>
<gene>
    <name evidence="1" type="ORF">FRZ03_34815</name>
</gene>
<name>A0A5C6IQW1_9ACTN</name>
<accession>A0A5C6IQW1</accession>
<reference evidence="1" key="1">
    <citation type="journal article" date="2019" name="Microbiol. Resour. Announc.">
        <title>Draft Genomic Sequences of Streptomyces misionensis and Streptomyces albidoflavus, bacteria applied for phytopathogen biocontrol.</title>
        <authorList>
            <person name="Pylro V."/>
            <person name="Dias A."/>
            <person name="Andreote F."/>
            <person name="Varani A."/>
            <person name="Andreote C."/>
            <person name="Bernardo E."/>
            <person name="Martins T."/>
        </authorList>
    </citation>
    <scope>NUCLEOTIDE SEQUENCE [LARGE SCALE GENOMIC DNA]</scope>
    <source>
        <strain evidence="1">66</strain>
    </source>
</reference>
<proteinExistence type="predicted"/>
<organism evidence="1 2">
    <name type="scientific">Streptomyces misionensis</name>
    <dbReference type="NCBI Taxonomy" id="67331"/>
    <lineage>
        <taxon>Bacteria</taxon>
        <taxon>Bacillati</taxon>
        <taxon>Actinomycetota</taxon>
        <taxon>Actinomycetes</taxon>
        <taxon>Kitasatosporales</taxon>
        <taxon>Streptomycetaceae</taxon>
        <taxon>Streptomyces</taxon>
    </lineage>
</organism>
<dbReference type="Proteomes" id="UP000320481">
    <property type="component" value="Unassembled WGS sequence"/>
</dbReference>
<evidence type="ECO:0000313" key="1">
    <source>
        <dbReference type="EMBL" id="TWV31649.1"/>
    </source>
</evidence>
<comment type="caution">
    <text evidence="1">The sequence shown here is derived from an EMBL/GenBank/DDBJ whole genome shotgun (WGS) entry which is preliminary data.</text>
</comment>